<dbReference type="GO" id="GO:0006261">
    <property type="term" value="P:DNA-templated DNA replication"/>
    <property type="evidence" value="ECO:0007669"/>
    <property type="project" value="TreeGrafter"/>
</dbReference>
<dbReference type="NCBIfam" id="TIGR00678">
    <property type="entry name" value="holB"/>
    <property type="match status" value="1"/>
</dbReference>
<dbReference type="InterPro" id="IPR004622">
    <property type="entry name" value="DNA_pol_HolB"/>
</dbReference>
<dbReference type="FunFam" id="3.40.50.300:FF:001255">
    <property type="entry name" value="DNA polymerase III subunit delta"/>
    <property type="match status" value="1"/>
</dbReference>
<dbReference type="NCBIfam" id="NF005972">
    <property type="entry name" value="PRK08058.1"/>
    <property type="match status" value="1"/>
</dbReference>
<dbReference type="RefSeq" id="WP_088004000.1">
    <property type="nucleotide sequence ID" value="NZ_BMHB01000007.1"/>
</dbReference>
<name>A0A8J3ATJ3_9BACI</name>
<dbReference type="PANTHER" id="PTHR11669:SF8">
    <property type="entry name" value="DNA POLYMERASE III SUBUNIT DELTA"/>
    <property type="match status" value="1"/>
</dbReference>
<dbReference type="InterPro" id="IPR027417">
    <property type="entry name" value="P-loop_NTPase"/>
</dbReference>
<protein>
    <submittedName>
        <fullName evidence="1">DNA polymerase III subunit delta</fullName>
    </submittedName>
</protein>
<gene>
    <name evidence="1" type="primary">holB</name>
    <name evidence="1" type="ORF">GCM10007380_42450</name>
</gene>
<dbReference type="PANTHER" id="PTHR11669">
    <property type="entry name" value="REPLICATION FACTOR C / DNA POLYMERASE III GAMMA-TAU SUBUNIT"/>
    <property type="match status" value="1"/>
</dbReference>
<dbReference type="Gene3D" id="3.40.50.300">
    <property type="entry name" value="P-loop containing nucleotide triphosphate hydrolases"/>
    <property type="match status" value="1"/>
</dbReference>
<sequence>MKTSWEELSERQPVATKMLKNAVLKDRVAHAYLFEGPRGTGKRELALYYTKVLLCENVIDANPCGNCRNCKRVDSGNHPNVYIIEPEETSIKKHQIQQLQEEFAKTAVESNRKIYIIDHADKMTTNAANSLLKFLEEPVSITTAFLLTEQVQQILPTIQSRCQSIHFNPLPVRYFEEHLHQKDLQPALIPLLARITNSEQVAVEIAQEEWFAQARALVIELYEALVTTKKDSLLIIQQNVSKHFDTKEQVQLMLDMLVLAFKDMLYIYAEQDNNIVFRSEEALMTQALNRYSLEKITTCLEKILDAKKRLTSNANMVLVLEQMIIELQEGL</sequence>
<evidence type="ECO:0000313" key="1">
    <source>
        <dbReference type="EMBL" id="GGI18345.1"/>
    </source>
</evidence>
<dbReference type="Proteomes" id="UP000626244">
    <property type="component" value="Unassembled WGS sequence"/>
</dbReference>
<comment type="caution">
    <text evidence="1">The sequence shown here is derived from an EMBL/GenBank/DDBJ whole genome shotgun (WGS) entry which is preliminary data.</text>
</comment>
<accession>A0A8J3ATJ3</accession>
<dbReference type="GO" id="GO:0003887">
    <property type="term" value="F:DNA-directed DNA polymerase activity"/>
    <property type="evidence" value="ECO:0007669"/>
    <property type="project" value="InterPro"/>
</dbReference>
<keyword evidence="2" id="KW-1185">Reference proteome</keyword>
<dbReference type="GO" id="GO:0008408">
    <property type="term" value="F:3'-5' exonuclease activity"/>
    <property type="evidence" value="ECO:0007669"/>
    <property type="project" value="InterPro"/>
</dbReference>
<dbReference type="OrthoDB" id="9810148at2"/>
<dbReference type="EMBL" id="BMHB01000007">
    <property type="protein sequence ID" value="GGI18345.1"/>
    <property type="molecule type" value="Genomic_DNA"/>
</dbReference>
<dbReference type="InterPro" id="IPR050238">
    <property type="entry name" value="DNA_Rep/Repair_Clamp_Loader"/>
</dbReference>
<dbReference type="Pfam" id="PF13177">
    <property type="entry name" value="DNA_pol3_delta2"/>
    <property type="match status" value="1"/>
</dbReference>
<proteinExistence type="predicted"/>
<organism evidence="1 2">
    <name type="scientific">Gottfriedia solisilvae</name>
    <dbReference type="NCBI Taxonomy" id="1516104"/>
    <lineage>
        <taxon>Bacteria</taxon>
        <taxon>Bacillati</taxon>
        <taxon>Bacillota</taxon>
        <taxon>Bacilli</taxon>
        <taxon>Bacillales</taxon>
        <taxon>Bacillaceae</taxon>
        <taxon>Gottfriedia</taxon>
    </lineage>
</organism>
<evidence type="ECO:0000313" key="2">
    <source>
        <dbReference type="Proteomes" id="UP000626244"/>
    </source>
</evidence>
<dbReference type="AlphaFoldDB" id="A0A8J3ATJ3"/>
<reference evidence="2" key="1">
    <citation type="journal article" date="2019" name="Int. J. Syst. Evol. Microbiol.">
        <title>The Global Catalogue of Microorganisms (GCM) 10K type strain sequencing project: providing services to taxonomists for standard genome sequencing and annotation.</title>
        <authorList>
            <consortium name="The Broad Institute Genomics Platform"/>
            <consortium name="The Broad Institute Genome Sequencing Center for Infectious Disease"/>
            <person name="Wu L."/>
            <person name="Ma J."/>
        </authorList>
    </citation>
    <scope>NUCLEOTIDE SEQUENCE [LARGE SCALE GENOMIC DNA]</scope>
    <source>
        <strain evidence="2">CGMCC 1.14993</strain>
    </source>
</reference>
<dbReference type="SUPFAM" id="SSF52540">
    <property type="entry name" value="P-loop containing nucleoside triphosphate hydrolases"/>
    <property type="match status" value="1"/>
</dbReference>